<dbReference type="EMBL" id="CP027777">
    <property type="protein sequence ID" value="AVQ40611.1"/>
    <property type="molecule type" value="Genomic_DNA"/>
</dbReference>
<gene>
    <name evidence="7" type="ORF">C7M56_01780</name>
</gene>
<dbReference type="GO" id="GO:0016020">
    <property type="term" value="C:membrane"/>
    <property type="evidence" value="ECO:0007669"/>
    <property type="project" value="UniProtKB-SubCell"/>
</dbReference>
<evidence type="ECO:0000256" key="4">
    <source>
        <dbReference type="ARBA" id="ARBA00023136"/>
    </source>
</evidence>
<sequence>MLVSNLLKLKFPFFVLLPAVMPIWTFFGETIKFGINRIIGSIIGAVIGVVFTTIKLQNTLLLIN</sequence>
<organism evidence="7 8">
    <name type="scientific">Clostridium botulinum</name>
    <dbReference type="NCBI Taxonomy" id="1491"/>
    <lineage>
        <taxon>Bacteria</taxon>
        <taxon>Bacillati</taxon>
        <taxon>Bacillota</taxon>
        <taxon>Clostridia</taxon>
        <taxon>Eubacteriales</taxon>
        <taxon>Clostridiaceae</taxon>
        <taxon>Clostridium</taxon>
    </lineage>
</organism>
<feature type="transmembrane region" description="Helical" evidence="5">
    <location>
        <begin position="33"/>
        <end position="54"/>
    </location>
</feature>
<dbReference type="AlphaFoldDB" id="A0ABC8D017"/>
<keyword evidence="4 5" id="KW-0472">Membrane</keyword>
<name>A0ABC8D017_CLOBO</name>
<evidence type="ECO:0000256" key="2">
    <source>
        <dbReference type="ARBA" id="ARBA00022692"/>
    </source>
</evidence>
<feature type="domain" description="Integral membrane bound transporter" evidence="6">
    <location>
        <begin position="2"/>
        <end position="61"/>
    </location>
</feature>
<dbReference type="InterPro" id="IPR049453">
    <property type="entry name" value="Memb_transporter_dom"/>
</dbReference>
<keyword evidence="2 5" id="KW-0812">Transmembrane</keyword>
<comment type="subcellular location">
    <subcellularLocation>
        <location evidence="1">Membrane</location>
        <topology evidence="1">Multi-pass membrane protein</topology>
    </subcellularLocation>
</comment>
<accession>A0ABC8D017</accession>
<protein>
    <recommendedName>
        <fullName evidence="6">Integral membrane bound transporter domain-containing protein</fullName>
    </recommendedName>
</protein>
<evidence type="ECO:0000256" key="1">
    <source>
        <dbReference type="ARBA" id="ARBA00004141"/>
    </source>
</evidence>
<dbReference type="Pfam" id="PF13515">
    <property type="entry name" value="FUSC_2"/>
    <property type="match status" value="1"/>
</dbReference>
<dbReference type="Proteomes" id="UP000240615">
    <property type="component" value="Chromosome"/>
</dbReference>
<evidence type="ECO:0000256" key="5">
    <source>
        <dbReference type="SAM" id="Phobius"/>
    </source>
</evidence>
<keyword evidence="3 5" id="KW-1133">Transmembrane helix</keyword>
<evidence type="ECO:0000256" key="3">
    <source>
        <dbReference type="ARBA" id="ARBA00022989"/>
    </source>
</evidence>
<evidence type="ECO:0000313" key="8">
    <source>
        <dbReference type="Proteomes" id="UP000240615"/>
    </source>
</evidence>
<feature type="transmembrane region" description="Helical" evidence="5">
    <location>
        <begin position="7"/>
        <end position="27"/>
    </location>
</feature>
<proteinExistence type="predicted"/>
<reference evidence="7 8" key="1">
    <citation type="submission" date="2018-01" db="EMBL/GenBank/DDBJ databases">
        <title>Genetic Diversity of Clostridium botulinum in seafood.</title>
        <authorList>
            <person name="Athira V."/>
            <person name="Arun Jyothi P.V."/>
            <person name="Lalitha K.V."/>
            <person name="Joseph T.C."/>
        </authorList>
    </citation>
    <scope>NUCLEOTIDE SEQUENCE [LARGE SCALE GENOMIC DNA]</scope>
    <source>
        <strain evidence="7 8">Mfbjulcb8</strain>
    </source>
</reference>
<evidence type="ECO:0000259" key="6">
    <source>
        <dbReference type="Pfam" id="PF13515"/>
    </source>
</evidence>
<evidence type="ECO:0000313" key="7">
    <source>
        <dbReference type="EMBL" id="AVQ40611.1"/>
    </source>
</evidence>